<sequence>MSTRSLGLGHLDHPLLGHRVVDHAHGDRVGVLRALAPEVKGDNLAPVISVPDTRPVAWLAPETGGREWTTDPTAIEAAQ</sequence>
<dbReference type="EMBL" id="SDIF01000020">
    <property type="protein sequence ID" value="RXS68080.1"/>
    <property type="molecule type" value="Genomic_DNA"/>
</dbReference>
<dbReference type="AlphaFoldDB" id="A0A4V1NQE9"/>
<gene>
    <name evidence="1" type="ORF">EST54_09940</name>
</gene>
<organism evidence="1 2">
    <name type="scientific">Streptomyces sioyaensis</name>
    <dbReference type="NCBI Taxonomy" id="67364"/>
    <lineage>
        <taxon>Bacteria</taxon>
        <taxon>Bacillati</taxon>
        <taxon>Actinomycetota</taxon>
        <taxon>Actinomycetes</taxon>
        <taxon>Kitasatosporales</taxon>
        <taxon>Streptomycetaceae</taxon>
        <taxon>Streptomyces</taxon>
    </lineage>
</organism>
<accession>A0A4V1NQE9</accession>
<evidence type="ECO:0000313" key="2">
    <source>
        <dbReference type="Proteomes" id="UP000289482"/>
    </source>
</evidence>
<evidence type="ECO:0000313" key="1">
    <source>
        <dbReference type="EMBL" id="RXS68080.1"/>
    </source>
</evidence>
<proteinExistence type="predicted"/>
<name>A0A4V1NQE9_9ACTN</name>
<reference evidence="1 2" key="1">
    <citation type="submission" date="2019-01" db="EMBL/GenBank/DDBJ databases">
        <title>Draft genome sequences of the type strain Streptomyces sioyaensis DSM 40032 and its novel strain, TM32, a thermotolerant antibiotics-producing actinobacterium.</title>
        <authorList>
            <person name="Nakaew N."/>
            <person name="Lumyong S."/>
            <person name="Sloan W.T."/>
            <person name="Sungthong R."/>
        </authorList>
    </citation>
    <scope>NUCLEOTIDE SEQUENCE [LARGE SCALE GENOMIC DNA]</scope>
    <source>
        <strain evidence="1 2">DSM 40032</strain>
    </source>
</reference>
<dbReference type="Proteomes" id="UP000289482">
    <property type="component" value="Unassembled WGS sequence"/>
</dbReference>
<comment type="caution">
    <text evidence="1">The sequence shown here is derived from an EMBL/GenBank/DDBJ whole genome shotgun (WGS) entry which is preliminary data.</text>
</comment>
<protein>
    <submittedName>
        <fullName evidence="1">Uncharacterized protein</fullName>
    </submittedName>
</protein>
<keyword evidence="2" id="KW-1185">Reference proteome</keyword>